<evidence type="ECO:0000313" key="2">
    <source>
        <dbReference type="EMBL" id="KAK5987042.1"/>
    </source>
</evidence>
<name>A0ABR0S4E8_9HYPO</name>
<sequence length="61" mass="6368">MLFSKATVALAFLASYVVAIPLPAEDVIGPDSIHVENCGPPGFKRDDRPNPIGIEGCISSA</sequence>
<evidence type="ECO:0000313" key="3">
    <source>
        <dbReference type="Proteomes" id="UP001338125"/>
    </source>
</evidence>
<comment type="caution">
    <text evidence="2">The sequence shown here is derived from an EMBL/GenBank/DDBJ whole genome shotgun (WGS) entry which is preliminary data.</text>
</comment>
<accession>A0ABR0S4E8</accession>
<feature type="signal peptide" evidence="1">
    <location>
        <begin position="1"/>
        <end position="19"/>
    </location>
</feature>
<dbReference type="EMBL" id="JAVFKD010000016">
    <property type="protein sequence ID" value="KAK5987042.1"/>
    <property type="molecule type" value="Genomic_DNA"/>
</dbReference>
<reference evidence="2 3" key="1">
    <citation type="submission" date="2024-01" db="EMBL/GenBank/DDBJ databases">
        <title>Complete genome of Cladobotryum mycophilum ATHUM6906.</title>
        <authorList>
            <person name="Christinaki A.C."/>
            <person name="Myridakis A.I."/>
            <person name="Kouvelis V.N."/>
        </authorList>
    </citation>
    <scope>NUCLEOTIDE SEQUENCE [LARGE SCALE GENOMIC DNA]</scope>
    <source>
        <strain evidence="2 3">ATHUM6906</strain>
    </source>
</reference>
<keyword evidence="3" id="KW-1185">Reference proteome</keyword>
<dbReference type="Proteomes" id="UP001338125">
    <property type="component" value="Unassembled WGS sequence"/>
</dbReference>
<evidence type="ECO:0000256" key="1">
    <source>
        <dbReference type="SAM" id="SignalP"/>
    </source>
</evidence>
<gene>
    <name evidence="2" type="ORF">PT974_11158</name>
</gene>
<feature type="chain" id="PRO_5046459397" evidence="1">
    <location>
        <begin position="20"/>
        <end position="61"/>
    </location>
</feature>
<proteinExistence type="predicted"/>
<protein>
    <submittedName>
        <fullName evidence="2">Uncharacterized protein</fullName>
    </submittedName>
</protein>
<keyword evidence="1" id="KW-0732">Signal</keyword>
<organism evidence="2 3">
    <name type="scientific">Cladobotryum mycophilum</name>
    <dbReference type="NCBI Taxonomy" id="491253"/>
    <lineage>
        <taxon>Eukaryota</taxon>
        <taxon>Fungi</taxon>
        <taxon>Dikarya</taxon>
        <taxon>Ascomycota</taxon>
        <taxon>Pezizomycotina</taxon>
        <taxon>Sordariomycetes</taxon>
        <taxon>Hypocreomycetidae</taxon>
        <taxon>Hypocreales</taxon>
        <taxon>Hypocreaceae</taxon>
        <taxon>Cladobotryum</taxon>
    </lineage>
</organism>